<proteinExistence type="inferred from homology"/>
<dbReference type="OrthoDB" id="202537at2759"/>
<dbReference type="GO" id="GO:0004564">
    <property type="term" value="F:beta-fructofuranosidase activity"/>
    <property type="evidence" value="ECO:0007669"/>
    <property type="project" value="UniProtKB-EC"/>
</dbReference>
<keyword evidence="7" id="KW-1185">Reference proteome</keyword>
<dbReference type="PANTHER" id="PTHR43101">
    <property type="entry name" value="BETA-FRUCTOSIDASE"/>
    <property type="match status" value="1"/>
</dbReference>
<dbReference type="Gene3D" id="2.60.120.560">
    <property type="entry name" value="Exo-inulinase, domain 1"/>
    <property type="match status" value="1"/>
</dbReference>
<dbReference type="EC" id="3.2.1.26" evidence="2"/>
<dbReference type="AlphaFoldDB" id="A0A642V732"/>
<dbReference type="InterPro" id="IPR013148">
    <property type="entry name" value="Glyco_hydro_32_N"/>
</dbReference>
<evidence type="ECO:0000256" key="4">
    <source>
        <dbReference type="ARBA" id="ARBA00023295"/>
    </source>
</evidence>
<dbReference type="InterPro" id="IPR051214">
    <property type="entry name" value="GH32_Enzymes"/>
</dbReference>
<dbReference type="InterPro" id="IPR023296">
    <property type="entry name" value="Glyco_hydro_beta-prop_sf"/>
</dbReference>
<gene>
    <name evidence="6" type="ORF">TRICI_002306</name>
</gene>
<keyword evidence="3" id="KW-0378">Hydrolase</keyword>
<dbReference type="EMBL" id="SWFS01000157">
    <property type="protein sequence ID" value="KAA8915567.1"/>
    <property type="molecule type" value="Genomic_DNA"/>
</dbReference>
<evidence type="ECO:0000256" key="2">
    <source>
        <dbReference type="ARBA" id="ARBA00012758"/>
    </source>
</evidence>
<protein>
    <recommendedName>
        <fullName evidence="2">beta-fructofuranosidase</fullName>
        <ecNumber evidence="2">3.2.1.26</ecNumber>
    </recommendedName>
</protein>
<evidence type="ECO:0000256" key="1">
    <source>
        <dbReference type="ARBA" id="ARBA00009902"/>
    </source>
</evidence>
<comment type="similarity">
    <text evidence="1">Belongs to the glycosyl hydrolase 32 family.</text>
</comment>
<sequence>MELTNKLYYQPKGVWVGDIMPYGKDGTFYLYDQRDDRREGPITAPFGWSLASTEDFVHYKDYGDSIKKGTDDEVDQFIYAGCVFEAEGKIHSFYTGHNRIWEHEGKTSQVLLHAYSEDFKNWVKSDQLVALEPQEGYDHADWRDPWVIWNEDAKEYLLVLGARLDGPKTRQTGRVVYFTSKDLKSWKFHGDFWVSDRFTMIEMPDLFKIDEWWYLVYTEYSELSKTRYVMSKSLQGPWITPEDDAFDGRAYYAARSAFDGNRRVLFGWVATREDEDDIKPFQWAGTFVPHEVYQKDNGTLGVKPVNSLRDAFAPGKSLETINLKSPYGRVESQVLKSTEHTFKFEANVSFSPGTRDFSLRLRKNIETDESYEFLFSVVDQQLRFDINPNFPWFRMLDKGLDRPLHLEPNIEYTLTVIVDGSLFTLYIDGTALNVRGYSPFGNGLSIAVNDGSIQLNNIHYTDSLRDPQVPF</sequence>
<dbReference type="Pfam" id="PF00251">
    <property type="entry name" value="Glyco_hydro_32N"/>
    <property type="match status" value="1"/>
</dbReference>
<dbReference type="Gene3D" id="2.115.10.20">
    <property type="entry name" value="Glycosyl hydrolase domain, family 43"/>
    <property type="match status" value="1"/>
</dbReference>
<dbReference type="VEuPathDB" id="FungiDB:TRICI_002306"/>
<dbReference type="CDD" id="cd08995">
    <property type="entry name" value="GH32_EcAec43-like"/>
    <property type="match status" value="1"/>
</dbReference>
<dbReference type="Proteomes" id="UP000761534">
    <property type="component" value="Unassembled WGS sequence"/>
</dbReference>
<dbReference type="PANTHER" id="PTHR43101:SF1">
    <property type="entry name" value="BETA-FRUCTOSIDASE"/>
    <property type="match status" value="1"/>
</dbReference>
<dbReference type="SUPFAM" id="SSF75005">
    <property type="entry name" value="Arabinanase/levansucrase/invertase"/>
    <property type="match status" value="1"/>
</dbReference>
<dbReference type="InterPro" id="IPR001362">
    <property type="entry name" value="Glyco_hydro_32"/>
</dbReference>
<evidence type="ECO:0000259" key="5">
    <source>
        <dbReference type="Pfam" id="PF00251"/>
    </source>
</evidence>
<keyword evidence="4" id="KW-0326">Glycosidase</keyword>
<evidence type="ECO:0000313" key="7">
    <source>
        <dbReference type="Proteomes" id="UP000761534"/>
    </source>
</evidence>
<organism evidence="6 7">
    <name type="scientific">Trichomonascus ciferrii</name>
    <dbReference type="NCBI Taxonomy" id="44093"/>
    <lineage>
        <taxon>Eukaryota</taxon>
        <taxon>Fungi</taxon>
        <taxon>Dikarya</taxon>
        <taxon>Ascomycota</taxon>
        <taxon>Saccharomycotina</taxon>
        <taxon>Dipodascomycetes</taxon>
        <taxon>Dipodascales</taxon>
        <taxon>Trichomonascaceae</taxon>
        <taxon>Trichomonascus</taxon>
        <taxon>Trichomonascus ciferrii complex</taxon>
    </lineage>
</organism>
<dbReference type="GO" id="GO:0005975">
    <property type="term" value="P:carbohydrate metabolic process"/>
    <property type="evidence" value="ECO:0007669"/>
    <property type="project" value="InterPro"/>
</dbReference>
<name>A0A642V732_9ASCO</name>
<feature type="domain" description="Glycosyl hydrolase family 32 N-terminal" evidence="5">
    <location>
        <begin position="21"/>
        <end position="294"/>
    </location>
</feature>
<accession>A0A642V732</accession>
<evidence type="ECO:0000256" key="3">
    <source>
        <dbReference type="ARBA" id="ARBA00022801"/>
    </source>
</evidence>
<dbReference type="SMART" id="SM00640">
    <property type="entry name" value="Glyco_32"/>
    <property type="match status" value="1"/>
</dbReference>
<evidence type="ECO:0000313" key="6">
    <source>
        <dbReference type="EMBL" id="KAA8915567.1"/>
    </source>
</evidence>
<reference evidence="6" key="1">
    <citation type="journal article" date="2019" name="G3 (Bethesda)">
        <title>Genome Assemblies of Two Rare Opportunistic Yeast Pathogens: Diutina rugosa (syn. Candida rugosa) and Trichomonascus ciferrii (syn. Candida ciferrii).</title>
        <authorList>
            <person name="Mixao V."/>
            <person name="Saus E."/>
            <person name="Hansen A.P."/>
            <person name="Lass-Florl C."/>
            <person name="Gabaldon T."/>
        </authorList>
    </citation>
    <scope>NUCLEOTIDE SEQUENCE</scope>
    <source>
        <strain evidence="6">CBS 4856</strain>
    </source>
</reference>
<comment type="caution">
    <text evidence="6">The sequence shown here is derived from an EMBL/GenBank/DDBJ whole genome shotgun (WGS) entry which is preliminary data.</text>
</comment>